<keyword evidence="3" id="KW-0238">DNA-binding</keyword>
<sequence length="114" mass="13289">MPPVDFTEENTSNLVIVVCTSLLSYIEFSFYTKFFLLLLKTLSSNIQCCLKLPQWSPSQKDKRHERNIVTLRDPSDRLWPATYHESIKFIGFANSWKDFTIANNIQQGNLCRIL</sequence>
<keyword evidence="2" id="KW-0805">Transcription regulation</keyword>
<name>A0A804KX21_MUSAM</name>
<dbReference type="GO" id="GO:0003677">
    <property type="term" value="F:DNA binding"/>
    <property type="evidence" value="ECO:0007669"/>
    <property type="project" value="UniProtKB-KW"/>
</dbReference>
<reference evidence="9" key="2">
    <citation type="submission" date="2021-05" db="UniProtKB">
        <authorList>
            <consortium name="EnsemblPlants"/>
        </authorList>
    </citation>
    <scope>IDENTIFICATION</scope>
    <source>
        <strain evidence="9">subsp. malaccensis</strain>
    </source>
</reference>
<evidence type="ECO:0000256" key="4">
    <source>
        <dbReference type="ARBA" id="ARBA00023163"/>
    </source>
</evidence>
<dbReference type="InterPro" id="IPR003340">
    <property type="entry name" value="B3_DNA-bd"/>
</dbReference>
<reference evidence="8" key="1">
    <citation type="submission" date="2021-03" db="EMBL/GenBank/DDBJ databases">
        <authorList>
            <consortium name="Genoscope - CEA"/>
            <person name="William W."/>
        </authorList>
    </citation>
    <scope>NUCLEOTIDE SEQUENCE</scope>
    <source>
        <strain evidence="8">Doubled-haploid Pahang</strain>
    </source>
</reference>
<evidence type="ECO:0000256" key="6">
    <source>
        <dbReference type="SAM" id="Phobius"/>
    </source>
</evidence>
<feature type="transmembrane region" description="Helical" evidence="6">
    <location>
        <begin position="12"/>
        <end position="31"/>
    </location>
</feature>
<evidence type="ECO:0000313" key="9">
    <source>
        <dbReference type="EnsemblPlants" id="Ma10_p16710.1"/>
    </source>
</evidence>
<comment type="subcellular location">
    <subcellularLocation>
        <location evidence="1">Nucleus</location>
    </subcellularLocation>
</comment>
<dbReference type="Proteomes" id="UP000012960">
    <property type="component" value="Unplaced"/>
</dbReference>
<keyword evidence="6" id="KW-0472">Membrane</keyword>
<evidence type="ECO:0000313" key="10">
    <source>
        <dbReference type="Proteomes" id="UP000012960"/>
    </source>
</evidence>
<accession>A0A804KX21</accession>
<dbReference type="EnsemblPlants" id="Ma10_t16710.1">
    <property type="protein sequence ID" value="Ma10_p16710.1"/>
    <property type="gene ID" value="Ma10_g16710"/>
</dbReference>
<evidence type="ECO:0000256" key="3">
    <source>
        <dbReference type="ARBA" id="ARBA00023125"/>
    </source>
</evidence>
<dbReference type="AlphaFoldDB" id="A0A804KX21"/>
<evidence type="ECO:0000256" key="2">
    <source>
        <dbReference type="ARBA" id="ARBA00023015"/>
    </source>
</evidence>
<dbReference type="Gene3D" id="2.40.330.10">
    <property type="entry name" value="DNA-binding pseudobarrel domain"/>
    <property type="match status" value="1"/>
</dbReference>
<dbReference type="InterPro" id="IPR015300">
    <property type="entry name" value="DNA-bd_pseudobarrel_sf"/>
</dbReference>
<keyword evidence="5" id="KW-0539">Nucleus</keyword>
<dbReference type="EMBL" id="HG996476">
    <property type="protein sequence ID" value="CAG1853737.1"/>
    <property type="molecule type" value="Genomic_DNA"/>
</dbReference>
<evidence type="ECO:0000259" key="7">
    <source>
        <dbReference type="PROSITE" id="PS50863"/>
    </source>
</evidence>
<evidence type="ECO:0000256" key="1">
    <source>
        <dbReference type="ARBA" id="ARBA00004123"/>
    </source>
</evidence>
<dbReference type="InParanoid" id="A0A804KX21"/>
<keyword evidence="10" id="KW-1185">Reference proteome</keyword>
<keyword evidence="4" id="KW-0804">Transcription</keyword>
<gene>
    <name evidence="8" type="ORF">GSMUA_319630.1</name>
</gene>
<dbReference type="Gramene" id="Ma10_t16710.1">
    <property type="protein sequence ID" value="Ma10_p16710.1"/>
    <property type="gene ID" value="Ma10_g16710"/>
</dbReference>
<keyword evidence="6" id="KW-0812">Transmembrane</keyword>
<feature type="domain" description="TF-B3" evidence="7">
    <location>
        <begin position="35"/>
        <end position="114"/>
    </location>
</feature>
<evidence type="ECO:0000313" key="8">
    <source>
        <dbReference type="EMBL" id="CAG1853737.1"/>
    </source>
</evidence>
<keyword evidence="6" id="KW-1133">Transmembrane helix</keyword>
<dbReference type="GO" id="GO:0005634">
    <property type="term" value="C:nucleus"/>
    <property type="evidence" value="ECO:0007669"/>
    <property type="project" value="UniProtKB-SubCell"/>
</dbReference>
<proteinExistence type="predicted"/>
<organism evidence="9 10">
    <name type="scientific">Musa acuminata subsp. malaccensis</name>
    <name type="common">Wild banana</name>
    <name type="synonym">Musa malaccensis</name>
    <dbReference type="NCBI Taxonomy" id="214687"/>
    <lineage>
        <taxon>Eukaryota</taxon>
        <taxon>Viridiplantae</taxon>
        <taxon>Streptophyta</taxon>
        <taxon>Embryophyta</taxon>
        <taxon>Tracheophyta</taxon>
        <taxon>Spermatophyta</taxon>
        <taxon>Magnoliopsida</taxon>
        <taxon>Liliopsida</taxon>
        <taxon>Zingiberales</taxon>
        <taxon>Musaceae</taxon>
        <taxon>Musa</taxon>
    </lineage>
</organism>
<dbReference type="PROSITE" id="PS50863">
    <property type="entry name" value="B3"/>
    <property type="match status" value="1"/>
</dbReference>
<evidence type="ECO:0000256" key="5">
    <source>
        <dbReference type="ARBA" id="ARBA00023242"/>
    </source>
</evidence>
<protein>
    <submittedName>
        <fullName evidence="8">(wild Malaysian banana) hypothetical protein</fullName>
    </submittedName>
</protein>
<dbReference type="SUPFAM" id="SSF101936">
    <property type="entry name" value="DNA-binding pseudobarrel domain"/>
    <property type="match status" value="1"/>
</dbReference>